<name>A0A9E8LV99_9BACI</name>
<dbReference type="RefSeq" id="WP_275418115.1">
    <property type="nucleotide sequence ID" value="NZ_CP106878.1"/>
</dbReference>
<sequence length="186" mass="20421">MGLKQEQLQNIQIDYGIVFLNYGEIDQKQLGPTRGGGTLTVTATYRTIEHDGHRGPTKGLEVVDEIDAVLAVTNLDASLDTLSLSVPYAKYDQANKKITINKESIGLVKETAYLKNITMFAKTVKGEYKKISLFNAMSKNDFSLAAAPKAEGTISLEVHAHWDPTDDQADYVTIEDVPEIVETSQG</sequence>
<dbReference type="AlphaFoldDB" id="A0A9E8LV99"/>
<dbReference type="KEGG" id="faf:OE104_03080"/>
<reference evidence="1" key="1">
    <citation type="submission" date="2022-09" db="EMBL/GenBank/DDBJ databases">
        <title>Complete Genomes of Fervidibacillus albus and Fervidibacillus halotolerans isolated from tidal flat sediments.</title>
        <authorList>
            <person name="Kwon K.K."/>
            <person name="Yang S.-H."/>
            <person name="Park M.J."/>
            <person name="Oh H.-M."/>
        </authorList>
    </citation>
    <scope>NUCLEOTIDE SEQUENCE</scope>
    <source>
        <strain evidence="1">MEBiC13591</strain>
    </source>
</reference>
<keyword evidence="2" id="KW-1185">Reference proteome</keyword>
<protein>
    <recommendedName>
        <fullName evidence="3">Phage tail protein</fullName>
    </recommendedName>
</protein>
<accession>A0A9E8LV99</accession>
<organism evidence="1 2">
    <name type="scientific">Fervidibacillus albus</name>
    <dbReference type="NCBI Taxonomy" id="2980026"/>
    <lineage>
        <taxon>Bacteria</taxon>
        <taxon>Bacillati</taxon>
        <taxon>Bacillota</taxon>
        <taxon>Bacilli</taxon>
        <taxon>Bacillales</taxon>
        <taxon>Bacillaceae</taxon>
        <taxon>Fervidibacillus</taxon>
    </lineage>
</organism>
<gene>
    <name evidence="1" type="ORF">OE104_03080</name>
</gene>
<dbReference type="Proteomes" id="UP001164718">
    <property type="component" value="Chromosome"/>
</dbReference>
<proteinExistence type="predicted"/>
<evidence type="ECO:0000313" key="2">
    <source>
        <dbReference type="Proteomes" id="UP001164718"/>
    </source>
</evidence>
<evidence type="ECO:0008006" key="3">
    <source>
        <dbReference type="Google" id="ProtNLM"/>
    </source>
</evidence>
<evidence type="ECO:0000313" key="1">
    <source>
        <dbReference type="EMBL" id="WAA10332.1"/>
    </source>
</evidence>
<dbReference type="EMBL" id="CP106878">
    <property type="protein sequence ID" value="WAA10332.1"/>
    <property type="molecule type" value="Genomic_DNA"/>
</dbReference>